<name>A0A2K2HCU6_9BACT</name>
<evidence type="ECO:0000313" key="3">
    <source>
        <dbReference type="Proteomes" id="UP000236340"/>
    </source>
</evidence>
<dbReference type="SUPFAM" id="SSF55811">
    <property type="entry name" value="Nudix"/>
    <property type="match status" value="1"/>
</dbReference>
<dbReference type="Gene3D" id="3.90.79.10">
    <property type="entry name" value="Nucleoside Triphosphate Pyrophosphohydrolase"/>
    <property type="match status" value="2"/>
</dbReference>
<dbReference type="AlphaFoldDB" id="A0A2K2HCU6"/>
<dbReference type="OrthoDB" id="9784009at2"/>
<dbReference type="Proteomes" id="UP000236340">
    <property type="component" value="Unassembled WGS sequence"/>
</dbReference>
<dbReference type="Pfam" id="PF00293">
    <property type="entry name" value="NUDIX"/>
    <property type="match status" value="1"/>
</dbReference>
<accession>A0A2K2HCU6</accession>
<dbReference type="InterPro" id="IPR041516">
    <property type="entry name" value="LACTB2_WH"/>
</dbReference>
<dbReference type="SUPFAM" id="SSF56281">
    <property type="entry name" value="Metallo-hydrolase/oxidoreductase"/>
    <property type="match status" value="1"/>
</dbReference>
<dbReference type="PANTHER" id="PTHR23131">
    <property type="entry name" value="ENDORIBONUCLEASE LACTB2"/>
    <property type="match status" value="1"/>
</dbReference>
<proteinExistence type="predicted"/>
<dbReference type="PANTHER" id="PTHR23131:SF0">
    <property type="entry name" value="ENDORIBONUCLEASE LACTB2"/>
    <property type="match status" value="1"/>
</dbReference>
<comment type="caution">
    <text evidence="2">The sequence shown here is derived from an EMBL/GenBank/DDBJ whole genome shotgun (WGS) entry which is preliminary data.</text>
</comment>
<dbReference type="InterPro" id="IPR036866">
    <property type="entry name" value="RibonucZ/Hydroxyglut_hydro"/>
</dbReference>
<dbReference type="InterPro" id="IPR015797">
    <property type="entry name" value="NUDIX_hydrolase-like_dom_sf"/>
</dbReference>
<protein>
    <recommendedName>
        <fullName evidence="1">Nudix hydrolase domain-containing protein</fullName>
    </recommendedName>
</protein>
<sequence>MLPDKIIASVAAVFCHQGEIFALRRQSYLQAFPGYESFPGGKIDRDDPDLPHSSPLLREWDGKRMHALVREVREELGYDLPAGIASGQVTAVHYLAKALAPPVVAARFFLHVFRIDLETRPVFSADAGEIGDCFWKTPRQLLDSFERGDALMVPPLRWVLQALERDPQGVDFGDLSPRFDEDRYVISFEQLSEVRILPVPSNTFPPVKRTNAFLLGDADAPRILVDPSPESPQVLEKLLSTLRQEKLSALFLTHHHHDHHEHVPQLAGRLGVPVWMSEDTRERIERKHGADYFAGLVVETRREGDVLTRWKGEDVMVYAIPGHDAGQLGLAPESLRWFLVGDLIQGAGTVVIAPPEGDMAAYYSTLERVIALDPAVILPSHGAPMRGTYRLRETLRHRREREEAIHRLFVSGKTKAEILDTVYRGVDPRLLPFAMLNIESHLDKLGREGRI</sequence>
<dbReference type="RefSeq" id="WP_103114592.1">
    <property type="nucleotide sequence ID" value="NZ_PPFX01000006.1"/>
</dbReference>
<evidence type="ECO:0000259" key="1">
    <source>
        <dbReference type="PROSITE" id="PS51462"/>
    </source>
</evidence>
<dbReference type="InterPro" id="IPR050662">
    <property type="entry name" value="Sec-metab_biosynth-thioest"/>
</dbReference>
<dbReference type="EMBL" id="PPFX01000006">
    <property type="protein sequence ID" value="PNU21063.1"/>
    <property type="molecule type" value="Genomic_DNA"/>
</dbReference>
<feature type="domain" description="Nudix hydrolase" evidence="1">
    <location>
        <begin position="4"/>
        <end position="158"/>
    </location>
</feature>
<dbReference type="Pfam" id="PF00753">
    <property type="entry name" value="Lactamase_B"/>
    <property type="match status" value="1"/>
</dbReference>
<reference evidence="2 3" key="1">
    <citation type="journal article" date="2018" name="Genome Announc.">
        <title>Genome Sequence of Geothermobacter sp. HR-1 Iron Reducer from the Loihi Seamount.</title>
        <authorList>
            <person name="Smith H."/>
            <person name="Abuyen K."/>
            <person name="Tremblay J."/>
            <person name="Savalia P."/>
            <person name="Perez-Rodriguez I."/>
            <person name="Emerson D."/>
            <person name="Tully B."/>
            <person name="Amend J."/>
        </authorList>
    </citation>
    <scope>NUCLEOTIDE SEQUENCE [LARGE SCALE GENOMIC DNA]</scope>
    <source>
        <strain evidence="2 3">HR-1</strain>
    </source>
</reference>
<gene>
    <name evidence="2" type="ORF">C2E25_04490</name>
</gene>
<dbReference type="Pfam" id="PF17778">
    <property type="entry name" value="WHD_BLACT"/>
    <property type="match status" value="1"/>
</dbReference>
<dbReference type="PROSITE" id="PS51462">
    <property type="entry name" value="NUDIX"/>
    <property type="match status" value="1"/>
</dbReference>
<dbReference type="SMART" id="SM00849">
    <property type="entry name" value="Lactamase_B"/>
    <property type="match status" value="1"/>
</dbReference>
<evidence type="ECO:0000313" key="2">
    <source>
        <dbReference type="EMBL" id="PNU21063.1"/>
    </source>
</evidence>
<dbReference type="Gene3D" id="1.10.10.10">
    <property type="entry name" value="Winged helix-like DNA-binding domain superfamily/Winged helix DNA-binding domain"/>
    <property type="match status" value="1"/>
</dbReference>
<dbReference type="InterPro" id="IPR000086">
    <property type="entry name" value="NUDIX_hydrolase_dom"/>
</dbReference>
<dbReference type="InterPro" id="IPR001279">
    <property type="entry name" value="Metallo-B-lactamas"/>
</dbReference>
<dbReference type="Gene3D" id="3.60.15.10">
    <property type="entry name" value="Ribonuclease Z/Hydroxyacylglutathione hydrolase-like"/>
    <property type="match status" value="1"/>
</dbReference>
<dbReference type="InterPro" id="IPR036388">
    <property type="entry name" value="WH-like_DNA-bd_sf"/>
</dbReference>
<organism evidence="2 3">
    <name type="scientific">Geothermobacter hydrogeniphilus</name>
    <dbReference type="NCBI Taxonomy" id="1969733"/>
    <lineage>
        <taxon>Bacteria</taxon>
        <taxon>Pseudomonadati</taxon>
        <taxon>Thermodesulfobacteriota</taxon>
        <taxon>Desulfuromonadia</taxon>
        <taxon>Desulfuromonadales</taxon>
        <taxon>Geothermobacteraceae</taxon>
        <taxon>Geothermobacter</taxon>
    </lineage>
</organism>